<accession>A0A182XSQ4</accession>
<dbReference type="AlphaFoldDB" id="A0A182XSQ4"/>
<reference evidence="1" key="1">
    <citation type="submission" date="2020-05" db="UniProtKB">
        <authorList>
            <consortium name="EnsemblMetazoa"/>
        </authorList>
    </citation>
    <scope>IDENTIFICATION</scope>
    <source>
        <strain evidence="1">SANGQUA</strain>
    </source>
</reference>
<organism evidence="1 2">
    <name type="scientific">Anopheles quadriannulatus</name>
    <name type="common">Mosquito</name>
    <dbReference type="NCBI Taxonomy" id="34691"/>
    <lineage>
        <taxon>Eukaryota</taxon>
        <taxon>Metazoa</taxon>
        <taxon>Ecdysozoa</taxon>
        <taxon>Arthropoda</taxon>
        <taxon>Hexapoda</taxon>
        <taxon>Insecta</taxon>
        <taxon>Pterygota</taxon>
        <taxon>Neoptera</taxon>
        <taxon>Endopterygota</taxon>
        <taxon>Diptera</taxon>
        <taxon>Nematocera</taxon>
        <taxon>Culicoidea</taxon>
        <taxon>Culicidae</taxon>
        <taxon>Anophelinae</taxon>
        <taxon>Anopheles</taxon>
    </lineage>
</organism>
<name>A0A182XSQ4_ANOQN</name>
<protein>
    <submittedName>
        <fullName evidence="1">Uncharacterized protein</fullName>
    </submittedName>
</protein>
<dbReference type="EnsemblMetazoa" id="AQUA014862-RA">
    <property type="protein sequence ID" value="AQUA014862-PA"/>
    <property type="gene ID" value="AQUA014862"/>
</dbReference>
<evidence type="ECO:0000313" key="2">
    <source>
        <dbReference type="Proteomes" id="UP000076407"/>
    </source>
</evidence>
<dbReference type="VEuPathDB" id="VectorBase:AQUA014862"/>
<keyword evidence="2" id="KW-1185">Reference proteome</keyword>
<sequence length="66" mass="7796">MFQTMAVPKIVLVIDADESVCRRRKLSGRKSGQVKADCWQRMMFETEVSNFAFYATHMRLQLYTKF</sequence>
<dbReference type="Proteomes" id="UP000076407">
    <property type="component" value="Unassembled WGS sequence"/>
</dbReference>
<proteinExistence type="predicted"/>
<evidence type="ECO:0000313" key="1">
    <source>
        <dbReference type="EnsemblMetazoa" id="AQUA014862-PA"/>
    </source>
</evidence>